<dbReference type="SUPFAM" id="SSF53335">
    <property type="entry name" value="S-adenosyl-L-methionine-dependent methyltransferases"/>
    <property type="match status" value="1"/>
</dbReference>
<keyword evidence="4 7" id="KW-0808">Transferase</keyword>
<comment type="caution">
    <text evidence="8">The sequence shown here is derived from an EMBL/GenBank/DDBJ whole genome shotgun (WGS) entry which is preliminary data.</text>
</comment>
<dbReference type="InterPro" id="IPR012263">
    <property type="entry name" value="M_m6A_EcoRV"/>
</dbReference>
<dbReference type="InterPro" id="IPR029063">
    <property type="entry name" value="SAM-dependent_MTases_sf"/>
</dbReference>
<dbReference type="GO" id="GO:0032259">
    <property type="term" value="P:methylation"/>
    <property type="evidence" value="ECO:0007669"/>
    <property type="project" value="UniProtKB-KW"/>
</dbReference>
<dbReference type="NCBIfam" id="TIGR00571">
    <property type="entry name" value="dam"/>
    <property type="match status" value="1"/>
</dbReference>
<evidence type="ECO:0000256" key="2">
    <source>
        <dbReference type="ARBA" id="ARBA00011900"/>
    </source>
</evidence>
<evidence type="ECO:0000313" key="9">
    <source>
        <dbReference type="Proteomes" id="UP001482513"/>
    </source>
</evidence>
<reference evidence="8 9" key="1">
    <citation type="submission" date="2022-04" db="EMBL/GenBank/DDBJ databases">
        <title>Positive selection, recombination, and allopatry shape intraspecific diversity of widespread and dominant cyanobacteria.</title>
        <authorList>
            <person name="Wei J."/>
            <person name="Shu W."/>
            <person name="Hu C."/>
        </authorList>
    </citation>
    <scope>NUCLEOTIDE SEQUENCE [LARGE SCALE GENOMIC DNA]</scope>
    <source>
        <strain evidence="8 9">DQ-A4</strain>
    </source>
</reference>
<organism evidence="8 9">
    <name type="scientific">Leptolyngbya subtilissima DQ-A4</name>
    <dbReference type="NCBI Taxonomy" id="2933933"/>
    <lineage>
        <taxon>Bacteria</taxon>
        <taxon>Bacillati</taxon>
        <taxon>Cyanobacteriota</taxon>
        <taxon>Cyanophyceae</taxon>
        <taxon>Leptolyngbyales</taxon>
        <taxon>Leptolyngbyaceae</taxon>
        <taxon>Leptolyngbya group</taxon>
        <taxon>Leptolyngbya</taxon>
    </lineage>
</organism>
<dbReference type="Gene3D" id="3.40.50.150">
    <property type="entry name" value="Vaccinia Virus protein VP39"/>
    <property type="match status" value="1"/>
</dbReference>
<protein>
    <recommendedName>
        <fullName evidence="2 7">Site-specific DNA-methyltransferase (adenine-specific)</fullName>
        <ecNumber evidence="2 7">2.1.1.72</ecNumber>
    </recommendedName>
</protein>
<dbReference type="EC" id="2.1.1.72" evidence="2 7"/>
<sequence>MTVALSAPPTLHPRPFLKWAGGKGRLLSQYEPFLPTAIDTYYEPFLGGGAMFFHLVGRARRAVLWDINPELVNVYCCVRDRVETLIRHLWDHQRRHNPDYYYQVRQRQNLRSPVERAARLIYLNKTCYNGLYRENSQGHFNVPVGNYKNPTICDPSLLRAASAALQTAEIKTFSFEKLMERSLSPGDFVYFDPPYHPLNSTSSFTGYSRYGFTGADQERLATVFRTLASQGQRVMLSNSDCEFIRELYQGLTMHPILAARAINSRAGRRGKIGELLITPF</sequence>
<dbReference type="PANTHER" id="PTHR30481:SF3">
    <property type="entry name" value="DNA ADENINE METHYLASE"/>
    <property type="match status" value="1"/>
</dbReference>
<comment type="catalytic activity">
    <reaction evidence="6 7">
        <text>a 2'-deoxyadenosine in DNA + S-adenosyl-L-methionine = an N(6)-methyl-2'-deoxyadenosine in DNA + S-adenosyl-L-homocysteine + H(+)</text>
        <dbReference type="Rhea" id="RHEA:15197"/>
        <dbReference type="Rhea" id="RHEA-COMP:12418"/>
        <dbReference type="Rhea" id="RHEA-COMP:12419"/>
        <dbReference type="ChEBI" id="CHEBI:15378"/>
        <dbReference type="ChEBI" id="CHEBI:57856"/>
        <dbReference type="ChEBI" id="CHEBI:59789"/>
        <dbReference type="ChEBI" id="CHEBI:90615"/>
        <dbReference type="ChEBI" id="CHEBI:90616"/>
        <dbReference type="EC" id="2.1.1.72"/>
    </reaction>
</comment>
<evidence type="ECO:0000313" key="8">
    <source>
        <dbReference type="EMBL" id="MEP0948764.1"/>
    </source>
</evidence>
<dbReference type="InterPro" id="IPR023095">
    <property type="entry name" value="Ade_MeTrfase_dom_2"/>
</dbReference>
<comment type="similarity">
    <text evidence="1 7">Belongs to the N(4)/N(6)-methyltransferase family.</text>
</comment>
<evidence type="ECO:0000256" key="7">
    <source>
        <dbReference type="RuleBase" id="RU361257"/>
    </source>
</evidence>
<dbReference type="PANTHER" id="PTHR30481">
    <property type="entry name" value="DNA ADENINE METHYLASE"/>
    <property type="match status" value="1"/>
</dbReference>
<proteinExistence type="inferred from homology"/>
<dbReference type="RefSeq" id="WP_190706545.1">
    <property type="nucleotide sequence ID" value="NZ_JAMPKX010000008.1"/>
</dbReference>
<evidence type="ECO:0000256" key="5">
    <source>
        <dbReference type="ARBA" id="ARBA00022691"/>
    </source>
</evidence>
<dbReference type="InterPro" id="IPR002052">
    <property type="entry name" value="DNA_methylase_N6_adenine_CS"/>
</dbReference>
<dbReference type="Proteomes" id="UP001482513">
    <property type="component" value="Unassembled WGS sequence"/>
</dbReference>
<evidence type="ECO:0000256" key="4">
    <source>
        <dbReference type="ARBA" id="ARBA00022679"/>
    </source>
</evidence>
<dbReference type="InterPro" id="IPR012327">
    <property type="entry name" value="MeTrfase_D12"/>
</dbReference>
<name>A0ABV0K7K9_9CYAN</name>
<gene>
    <name evidence="8" type="ORF">NC992_17915</name>
</gene>
<dbReference type="Gene3D" id="1.10.1020.10">
    <property type="entry name" value="Adenine-specific Methyltransferase, Domain 2"/>
    <property type="match status" value="1"/>
</dbReference>
<dbReference type="GO" id="GO:0008168">
    <property type="term" value="F:methyltransferase activity"/>
    <property type="evidence" value="ECO:0007669"/>
    <property type="project" value="UniProtKB-KW"/>
</dbReference>
<dbReference type="PRINTS" id="PR00505">
    <property type="entry name" value="D12N6MTFRASE"/>
</dbReference>
<keyword evidence="5 7" id="KW-0949">S-adenosyl-L-methionine</keyword>
<dbReference type="PROSITE" id="PS00092">
    <property type="entry name" value="N6_MTASE"/>
    <property type="match status" value="1"/>
</dbReference>
<keyword evidence="3 7" id="KW-0489">Methyltransferase</keyword>
<accession>A0ABV0K7K9</accession>
<evidence type="ECO:0000256" key="3">
    <source>
        <dbReference type="ARBA" id="ARBA00022603"/>
    </source>
</evidence>
<evidence type="ECO:0000256" key="1">
    <source>
        <dbReference type="ARBA" id="ARBA00006594"/>
    </source>
</evidence>
<evidence type="ECO:0000256" key="6">
    <source>
        <dbReference type="ARBA" id="ARBA00047942"/>
    </source>
</evidence>
<dbReference type="Pfam" id="PF02086">
    <property type="entry name" value="MethyltransfD12"/>
    <property type="match status" value="1"/>
</dbReference>
<dbReference type="EMBL" id="JAMPKX010000008">
    <property type="protein sequence ID" value="MEP0948764.1"/>
    <property type="molecule type" value="Genomic_DNA"/>
</dbReference>
<dbReference type="PIRSF" id="PIRSF000398">
    <property type="entry name" value="M_m6A_EcoRV"/>
    <property type="match status" value="1"/>
</dbReference>
<keyword evidence="9" id="KW-1185">Reference proteome</keyword>